<reference evidence="2" key="2">
    <citation type="journal article" date="2010" name="Nature">
        <title>Comparative genomics reveals mobile pathogenicity chromosomes in Fusarium.</title>
        <authorList>
            <person name="Ma L.J."/>
            <person name="van der Does H.C."/>
            <person name="Borkovich K.A."/>
            <person name="Coleman J.J."/>
            <person name="Daboussi M.J."/>
            <person name="Di Pietro A."/>
            <person name="Dufresne M."/>
            <person name="Freitag M."/>
            <person name="Grabherr M."/>
            <person name="Henrissat B."/>
            <person name="Houterman P.M."/>
            <person name="Kang S."/>
            <person name="Shim W.B."/>
            <person name="Woloshuk C."/>
            <person name="Xie X."/>
            <person name="Xu J.R."/>
            <person name="Antoniw J."/>
            <person name="Baker S.E."/>
            <person name="Bluhm B.H."/>
            <person name="Breakspear A."/>
            <person name="Brown D.W."/>
            <person name="Butchko R.A."/>
            <person name="Chapman S."/>
            <person name="Coulson R."/>
            <person name="Coutinho P.M."/>
            <person name="Danchin E.G."/>
            <person name="Diener A."/>
            <person name="Gale L.R."/>
            <person name="Gardiner D.M."/>
            <person name="Goff S."/>
            <person name="Hammond-Kosack K.E."/>
            <person name="Hilburn K."/>
            <person name="Hua-Van A."/>
            <person name="Jonkers W."/>
            <person name="Kazan K."/>
            <person name="Kodira C.D."/>
            <person name="Koehrsen M."/>
            <person name="Kumar L."/>
            <person name="Lee Y.H."/>
            <person name="Li L."/>
            <person name="Manners J.M."/>
            <person name="Miranda-Saavedra D."/>
            <person name="Mukherjee M."/>
            <person name="Park G."/>
            <person name="Park J."/>
            <person name="Park S.Y."/>
            <person name="Proctor R.H."/>
            <person name="Regev A."/>
            <person name="Ruiz-Roldan M.C."/>
            <person name="Sain D."/>
            <person name="Sakthikumar S."/>
            <person name="Sykes S."/>
            <person name="Schwartz D.C."/>
            <person name="Turgeon B.G."/>
            <person name="Wapinski I."/>
            <person name="Yoder O."/>
            <person name="Young S."/>
            <person name="Zeng Q."/>
            <person name="Zhou S."/>
            <person name="Galagan J."/>
            <person name="Cuomo C.A."/>
            <person name="Kistler H.C."/>
            <person name="Rep M."/>
        </authorList>
    </citation>
    <scope>NUCLEOTIDE SEQUENCE [LARGE SCALE GENOMIC DNA]</scope>
    <source>
        <strain evidence="2">4287</strain>
    </source>
</reference>
<accession>A0A0J9W178</accession>
<feature type="compositionally biased region" description="Polar residues" evidence="1">
    <location>
        <begin position="458"/>
        <end position="469"/>
    </location>
</feature>
<evidence type="ECO:0000313" key="2">
    <source>
        <dbReference type="EMBL" id="KNB16595.1"/>
    </source>
</evidence>
<dbReference type="KEGG" id="fox:FOXG_14419"/>
<dbReference type="AlphaFoldDB" id="A0A0J9W178"/>
<evidence type="ECO:0000313" key="3">
    <source>
        <dbReference type="Proteomes" id="UP000009097"/>
    </source>
</evidence>
<dbReference type="Proteomes" id="UP000009097">
    <property type="component" value="Unassembled WGS sequence"/>
</dbReference>
<feature type="region of interest" description="Disordered" evidence="1">
    <location>
        <begin position="487"/>
        <end position="517"/>
    </location>
</feature>
<dbReference type="GeneID" id="28955577"/>
<name>A0A0J9W178_FUSO4</name>
<organism evidence="2 3">
    <name type="scientific">Fusarium oxysporum f. sp. lycopersici (strain 4287 / CBS 123668 / FGSC 9935 / NRRL 34936)</name>
    <name type="common">Fusarium vascular wilt of tomato</name>
    <dbReference type="NCBI Taxonomy" id="426428"/>
    <lineage>
        <taxon>Eukaryota</taxon>
        <taxon>Fungi</taxon>
        <taxon>Dikarya</taxon>
        <taxon>Ascomycota</taxon>
        <taxon>Pezizomycotina</taxon>
        <taxon>Sordariomycetes</taxon>
        <taxon>Hypocreomycetidae</taxon>
        <taxon>Hypocreales</taxon>
        <taxon>Nectriaceae</taxon>
        <taxon>Fusarium</taxon>
        <taxon>Fusarium oxysporum species complex</taxon>
    </lineage>
</organism>
<dbReference type="RefSeq" id="XP_018254640.1">
    <property type="nucleotide sequence ID" value="XM_018394478.1"/>
</dbReference>
<proteinExistence type="predicted"/>
<protein>
    <submittedName>
        <fullName evidence="2">Uncharacterized protein</fullName>
    </submittedName>
</protein>
<evidence type="ECO:0000256" key="1">
    <source>
        <dbReference type="SAM" id="MobiDB-lite"/>
    </source>
</evidence>
<gene>
    <name evidence="2" type="ORF">FOXG_14419</name>
</gene>
<reference evidence="2" key="1">
    <citation type="submission" date="2007-04" db="EMBL/GenBank/DDBJ databases">
        <authorList>
            <consortium name="The Broad Institute Genome Sequencing Platform"/>
            <person name="Birren B."/>
            <person name="Lander E."/>
            <person name="Galagan J."/>
            <person name="Nusbaum C."/>
            <person name="Devon K."/>
            <person name="Ma L.-J."/>
            <person name="Jaffe D."/>
            <person name="Butler J."/>
            <person name="Alvarez P."/>
            <person name="Gnerre S."/>
            <person name="Grabherr M."/>
            <person name="Kleber M."/>
            <person name="Mauceli E."/>
            <person name="Brockman W."/>
            <person name="MacCallum I.A."/>
            <person name="Young S."/>
            <person name="LaButti K."/>
            <person name="DeCaprio D."/>
            <person name="Crawford M."/>
            <person name="Koehrsen M."/>
            <person name="Engels R."/>
            <person name="Montgomery P."/>
            <person name="Pearson M."/>
            <person name="Howarth C."/>
            <person name="Larson L."/>
            <person name="White J."/>
            <person name="O'Leary S."/>
            <person name="Kodira C."/>
            <person name="Zeng Q."/>
            <person name="Yandava C."/>
            <person name="Alvarado L."/>
            <person name="Kistler C."/>
            <person name="Shim W.-B."/>
            <person name="Kang S."/>
            <person name="Woloshuk C."/>
        </authorList>
    </citation>
    <scope>NUCLEOTIDE SEQUENCE</scope>
    <source>
        <strain evidence="2">4287</strain>
    </source>
</reference>
<sequence length="517" mass="57514">MITFRRLRRADDPEFCKILDTFCDDLFRVSGNTSLESIRNGQDVLFKPVVGENNDVDQAFVRSFVISMGKNLTEDPTFREPQTLGNNFFTRDPVRWFMGPMKAVVTVAECVQGLGRFLELIPPRTIASTVHHATSYIERSPAQTMELQDTTRRIKMVLGILRGVDVATRLLGEVGILQLVNLDEGALHGAINDASQFLDETAEHLVSTLDILLEQGNKGGEMSLARINIAVSLLKSSIEQTLQLYKMADTETAAYRKARNKWAGCTALSLAITVASWFIPGGPAIQKTTRVMGALSTVGCGYKTCRKWGDMKDSDQVRKLVFKVHQVFHQSWIFLTVALWRHNGLPDNDERLVEFANRMADAFNVQDLLTQWGSEDYATQILNTNRTMIAQDMRDIVDAVRIRRNISGESQPAEGNSAHTDSPDHNVQENIVEETMGQDPLQNNVSGVESAPTMGGLDSSSVNSETDCSTAGLDDIPDDFWFPSLSESHEWESGADGSDLDFSGLHTPTEESNYWDH</sequence>
<dbReference type="EMBL" id="DS231719">
    <property type="protein sequence ID" value="KNB16595.1"/>
    <property type="molecule type" value="Genomic_DNA"/>
</dbReference>
<dbReference type="VEuPathDB" id="FungiDB:FOXG_14419"/>
<feature type="region of interest" description="Disordered" evidence="1">
    <location>
        <begin position="436"/>
        <end position="470"/>
    </location>
</feature>
<dbReference type="OrthoDB" id="5153361at2759"/>